<reference evidence="6 7" key="1">
    <citation type="submission" date="2015-09" db="EMBL/GenBank/DDBJ databases">
        <title>Host preference determinants of Valsa canker pathogens revealed by comparative genomics.</title>
        <authorList>
            <person name="Yin Z."/>
            <person name="Huang L."/>
        </authorList>
    </citation>
    <scope>NUCLEOTIDE SEQUENCE [LARGE SCALE GENOMIC DNA]</scope>
    <source>
        <strain evidence="6 7">SXYLt</strain>
    </source>
</reference>
<feature type="coiled-coil region" evidence="4">
    <location>
        <begin position="365"/>
        <end position="642"/>
    </location>
</feature>
<feature type="region of interest" description="Disordered" evidence="5">
    <location>
        <begin position="1"/>
        <end position="173"/>
    </location>
</feature>
<accession>A0A423XF51</accession>
<keyword evidence="4" id="KW-0175">Coiled coil</keyword>
<feature type="coiled-coil region" evidence="4">
    <location>
        <begin position="693"/>
        <end position="727"/>
    </location>
</feature>
<dbReference type="InParanoid" id="A0A423XF51"/>
<feature type="region of interest" description="Disordered" evidence="5">
    <location>
        <begin position="649"/>
        <end position="689"/>
    </location>
</feature>
<dbReference type="OrthoDB" id="76453at2759"/>
<evidence type="ECO:0000313" key="6">
    <source>
        <dbReference type="EMBL" id="ROW14803.1"/>
    </source>
</evidence>
<keyword evidence="7" id="KW-1185">Reference proteome</keyword>
<protein>
    <submittedName>
        <fullName evidence="6">Uncharacterized protein</fullName>
    </submittedName>
</protein>
<dbReference type="GO" id="GO:0004674">
    <property type="term" value="F:protein serine/threonine kinase activity"/>
    <property type="evidence" value="ECO:0007669"/>
    <property type="project" value="UniProtKB-EC"/>
</dbReference>
<dbReference type="PANTHER" id="PTHR22988">
    <property type="entry name" value="MYOTONIC DYSTROPHY S/T KINASE-RELATED"/>
    <property type="match status" value="1"/>
</dbReference>
<name>A0A423XF51_9PEZI</name>
<comment type="caution">
    <text evidence="6">The sequence shown here is derived from an EMBL/GenBank/DDBJ whole genome shotgun (WGS) entry which is preliminary data.</text>
</comment>
<proteinExistence type="predicted"/>
<dbReference type="GO" id="GO:0005856">
    <property type="term" value="C:cytoskeleton"/>
    <property type="evidence" value="ECO:0007669"/>
    <property type="project" value="TreeGrafter"/>
</dbReference>
<comment type="catalytic activity">
    <reaction evidence="3">
        <text>L-seryl-[protein] + ATP = O-phospho-L-seryl-[protein] + ADP + H(+)</text>
        <dbReference type="Rhea" id="RHEA:17989"/>
        <dbReference type="Rhea" id="RHEA-COMP:9863"/>
        <dbReference type="Rhea" id="RHEA-COMP:11604"/>
        <dbReference type="ChEBI" id="CHEBI:15378"/>
        <dbReference type="ChEBI" id="CHEBI:29999"/>
        <dbReference type="ChEBI" id="CHEBI:30616"/>
        <dbReference type="ChEBI" id="CHEBI:83421"/>
        <dbReference type="ChEBI" id="CHEBI:456216"/>
        <dbReference type="EC" id="2.7.11.1"/>
    </reaction>
</comment>
<evidence type="ECO:0000256" key="4">
    <source>
        <dbReference type="SAM" id="Coils"/>
    </source>
</evidence>
<keyword evidence="1" id="KW-0597">Phosphoprotein</keyword>
<dbReference type="PANTHER" id="PTHR22988:SF71">
    <property type="entry name" value="CITRON RHO-INTERACTING KINASE"/>
    <property type="match status" value="1"/>
</dbReference>
<evidence type="ECO:0000313" key="7">
    <source>
        <dbReference type="Proteomes" id="UP000285146"/>
    </source>
</evidence>
<dbReference type="GO" id="GO:0005737">
    <property type="term" value="C:cytoplasm"/>
    <property type="evidence" value="ECO:0007669"/>
    <property type="project" value="TreeGrafter"/>
</dbReference>
<dbReference type="STRING" id="1230097.A0A423XF51"/>
<evidence type="ECO:0000256" key="5">
    <source>
        <dbReference type="SAM" id="MobiDB-lite"/>
    </source>
</evidence>
<evidence type="ECO:0000256" key="3">
    <source>
        <dbReference type="ARBA" id="ARBA00048679"/>
    </source>
</evidence>
<feature type="compositionally biased region" description="Basic and acidic residues" evidence="5">
    <location>
        <begin position="7"/>
        <end position="16"/>
    </location>
</feature>
<dbReference type="AlphaFoldDB" id="A0A423XF51"/>
<sequence length="770" mass="87217">MAPGARLGRETRRKNFEPASSAGSHDTISDDSDSFIAPPKPKDLTIDSVLSDITNPDAESFSYIPPPAIRPSAPTPGFSSFLPSSRAPSSCDFGTPRAFSYSPPSVYQPSPPLMSRTRERDSDRAPYQAHCESASPSDDSLSRFFKGYSTSSNSARPRMEPPADQFSARTTSSHSSAFDTYPVDLSAKGLPAPTVRHPNAYTSIASPQFDALTNNAQKVGGSRAEDTVDAFTSWSLFAINSDHLGDFVSGALKFGELDREGKPVFVKQTKSRGDSDAHKEVDAVHISQEEDGIVVSLDQLRKEIAELQEHDEAMEREADKLHKEKAKLELQLQEAQGAFRKSSADSAIGSESDSGIRERAQADKVRRMQKRLEEANALVNTHEVHINALTAERDSLADDCRRAYEEADSLKATVDHLKEQLASLPELEDELELLINHVQRLEQEKEDERTQFLKQIRRLEQEKSDQRDVLVNHMERLSQEKTEEYDQVMKKVQRLEQEKGDQRDVSKKHLRRLEQENVDTRDLLVKRIQRLEQEKSGLQQTTLKGADLENEFKQTKTANHQLRQQNEQLLEQNRVLRLTRRSSSEQIKNLQSELAATQEQLAESVKDTQVLLKKHNATKAQRDRLKESLESLQHEYTVVRQKLRAESTMDSISSVQEQALPRRPASAQAKRPARNASRVDEEGNTMRPAFDPAENMRVLISATESEIAELQRRIDAKAKDYNNMNKGYRRRTWEALHREKLGLEEQLHAKSRILYRQYDMLEDLRKSGRA</sequence>
<evidence type="ECO:0000256" key="2">
    <source>
        <dbReference type="ARBA" id="ARBA00047899"/>
    </source>
</evidence>
<comment type="catalytic activity">
    <reaction evidence="2">
        <text>L-threonyl-[protein] + ATP = O-phospho-L-threonyl-[protein] + ADP + H(+)</text>
        <dbReference type="Rhea" id="RHEA:46608"/>
        <dbReference type="Rhea" id="RHEA-COMP:11060"/>
        <dbReference type="Rhea" id="RHEA-COMP:11605"/>
        <dbReference type="ChEBI" id="CHEBI:15378"/>
        <dbReference type="ChEBI" id="CHEBI:30013"/>
        <dbReference type="ChEBI" id="CHEBI:30616"/>
        <dbReference type="ChEBI" id="CHEBI:61977"/>
        <dbReference type="ChEBI" id="CHEBI:456216"/>
        <dbReference type="EC" id="2.7.11.1"/>
    </reaction>
</comment>
<organism evidence="6 7">
    <name type="scientific">Cytospora leucostoma</name>
    <dbReference type="NCBI Taxonomy" id="1230097"/>
    <lineage>
        <taxon>Eukaryota</taxon>
        <taxon>Fungi</taxon>
        <taxon>Dikarya</taxon>
        <taxon>Ascomycota</taxon>
        <taxon>Pezizomycotina</taxon>
        <taxon>Sordariomycetes</taxon>
        <taxon>Sordariomycetidae</taxon>
        <taxon>Diaporthales</taxon>
        <taxon>Cytosporaceae</taxon>
        <taxon>Cytospora</taxon>
    </lineage>
</organism>
<evidence type="ECO:0000256" key="1">
    <source>
        <dbReference type="ARBA" id="ARBA00022553"/>
    </source>
</evidence>
<gene>
    <name evidence="6" type="ORF">VPNG_03710</name>
</gene>
<dbReference type="Proteomes" id="UP000285146">
    <property type="component" value="Unassembled WGS sequence"/>
</dbReference>
<dbReference type="EMBL" id="LKEB01000012">
    <property type="protein sequence ID" value="ROW14803.1"/>
    <property type="molecule type" value="Genomic_DNA"/>
</dbReference>
<feature type="coiled-coil region" evidence="4">
    <location>
        <begin position="297"/>
        <end position="338"/>
    </location>
</feature>
<feature type="compositionally biased region" description="Low complexity" evidence="5">
    <location>
        <begin position="70"/>
        <end position="90"/>
    </location>
</feature>
<dbReference type="GO" id="GO:0031032">
    <property type="term" value="P:actomyosin structure organization"/>
    <property type="evidence" value="ECO:0007669"/>
    <property type="project" value="TreeGrafter"/>
</dbReference>
<feature type="region of interest" description="Disordered" evidence="5">
    <location>
        <begin position="339"/>
        <end position="361"/>
    </location>
</feature>
<dbReference type="InterPro" id="IPR050839">
    <property type="entry name" value="Rho-assoc_Ser/Thr_Kinase"/>
</dbReference>